<dbReference type="Pfam" id="PF05922">
    <property type="entry name" value="Inhibitor_I9"/>
    <property type="match status" value="1"/>
</dbReference>
<dbReference type="STRING" id="745531.A0A0C3SAF1"/>
<organism evidence="2 3">
    <name type="scientific">Phlebiopsis gigantea (strain 11061_1 CR5-6)</name>
    <name type="common">White-rot fungus</name>
    <name type="synonym">Peniophora gigantea</name>
    <dbReference type="NCBI Taxonomy" id="745531"/>
    <lineage>
        <taxon>Eukaryota</taxon>
        <taxon>Fungi</taxon>
        <taxon>Dikarya</taxon>
        <taxon>Basidiomycota</taxon>
        <taxon>Agaricomycotina</taxon>
        <taxon>Agaricomycetes</taxon>
        <taxon>Polyporales</taxon>
        <taxon>Phanerochaetaceae</taxon>
        <taxon>Phlebiopsis</taxon>
    </lineage>
</organism>
<dbReference type="Gene3D" id="3.30.70.80">
    <property type="entry name" value="Peptidase S8 propeptide/proteinase inhibitor I9"/>
    <property type="match status" value="1"/>
</dbReference>
<feature type="domain" description="Inhibitor I9" evidence="1">
    <location>
        <begin position="25"/>
        <end position="92"/>
    </location>
</feature>
<dbReference type="InterPro" id="IPR010259">
    <property type="entry name" value="S8pro/Inhibitor_I9"/>
</dbReference>
<name>A0A0C3SAF1_PHLG1</name>
<dbReference type="HOGENOM" id="CLU_2264700_0_0_1"/>
<protein>
    <recommendedName>
        <fullName evidence="1">Inhibitor I9 domain-containing protein</fullName>
    </recommendedName>
</protein>
<sequence length="103" mass="12079">MTDIREQGETLLKVHRATGRKAPSSYIVQLKDEADKNAHLEWLRRHLMGDSKITNEYSIIKAYSGTFDEETLTEIRKNKDVKRIEEDVVFDLDQVQEEDDRDI</sequence>
<dbReference type="InterPro" id="IPR037045">
    <property type="entry name" value="S8pro/Inhibitor_I9_sf"/>
</dbReference>
<keyword evidence="3" id="KW-1185">Reference proteome</keyword>
<dbReference type="SUPFAM" id="SSF54897">
    <property type="entry name" value="Protease propeptides/inhibitors"/>
    <property type="match status" value="1"/>
</dbReference>
<dbReference type="EMBL" id="KN840469">
    <property type="protein sequence ID" value="KIP09152.1"/>
    <property type="molecule type" value="Genomic_DNA"/>
</dbReference>
<accession>A0A0C3SAF1</accession>
<evidence type="ECO:0000259" key="1">
    <source>
        <dbReference type="Pfam" id="PF05922"/>
    </source>
</evidence>
<proteinExistence type="predicted"/>
<gene>
    <name evidence="2" type="ORF">PHLGIDRAFT_126460</name>
</gene>
<evidence type="ECO:0000313" key="3">
    <source>
        <dbReference type="Proteomes" id="UP000053257"/>
    </source>
</evidence>
<dbReference type="Proteomes" id="UP000053257">
    <property type="component" value="Unassembled WGS sequence"/>
</dbReference>
<dbReference type="AlphaFoldDB" id="A0A0C3SAF1"/>
<evidence type="ECO:0000313" key="2">
    <source>
        <dbReference type="EMBL" id="KIP09152.1"/>
    </source>
</evidence>
<dbReference type="OrthoDB" id="5518345at2759"/>
<reference evidence="2 3" key="1">
    <citation type="journal article" date="2014" name="PLoS Genet.">
        <title>Analysis of the Phlebiopsis gigantea genome, transcriptome and secretome provides insight into its pioneer colonization strategies of wood.</title>
        <authorList>
            <person name="Hori C."/>
            <person name="Ishida T."/>
            <person name="Igarashi K."/>
            <person name="Samejima M."/>
            <person name="Suzuki H."/>
            <person name="Master E."/>
            <person name="Ferreira P."/>
            <person name="Ruiz-Duenas F.J."/>
            <person name="Held B."/>
            <person name="Canessa P."/>
            <person name="Larrondo L.F."/>
            <person name="Schmoll M."/>
            <person name="Druzhinina I.S."/>
            <person name="Kubicek C.P."/>
            <person name="Gaskell J.A."/>
            <person name="Kersten P."/>
            <person name="St John F."/>
            <person name="Glasner J."/>
            <person name="Sabat G."/>
            <person name="Splinter BonDurant S."/>
            <person name="Syed K."/>
            <person name="Yadav J."/>
            <person name="Mgbeahuruike A.C."/>
            <person name="Kovalchuk A."/>
            <person name="Asiegbu F.O."/>
            <person name="Lackner G."/>
            <person name="Hoffmeister D."/>
            <person name="Rencoret J."/>
            <person name="Gutierrez A."/>
            <person name="Sun H."/>
            <person name="Lindquist E."/>
            <person name="Barry K."/>
            <person name="Riley R."/>
            <person name="Grigoriev I.V."/>
            <person name="Henrissat B."/>
            <person name="Kues U."/>
            <person name="Berka R.M."/>
            <person name="Martinez A.T."/>
            <person name="Covert S.F."/>
            <person name="Blanchette R.A."/>
            <person name="Cullen D."/>
        </authorList>
    </citation>
    <scope>NUCLEOTIDE SEQUENCE [LARGE SCALE GENOMIC DNA]</scope>
    <source>
        <strain evidence="2 3">11061_1 CR5-6</strain>
    </source>
</reference>